<proteinExistence type="predicted"/>
<accession>A0A1B6MKG9</accession>
<name>A0A1B6MKG9_9HEMI</name>
<feature type="non-terminal residue" evidence="1">
    <location>
        <position position="104"/>
    </location>
</feature>
<gene>
    <name evidence="1" type="ORF">g.53276</name>
</gene>
<sequence length="104" mass="12156">VALATSHVLRTVSSSLLHYTLRGITPAYFTFSMMHEMISYLLDGVDVILDVREEEMFEKPEEYVRADVFLKVKRLTKNILASFKNIGRTLMLRHLSSQNHRWIE</sequence>
<dbReference type="AlphaFoldDB" id="A0A1B6MKG9"/>
<protein>
    <submittedName>
        <fullName evidence="1">Uncharacterized protein</fullName>
    </submittedName>
</protein>
<dbReference type="EMBL" id="GEBQ01003584">
    <property type="protein sequence ID" value="JAT36393.1"/>
    <property type="molecule type" value="Transcribed_RNA"/>
</dbReference>
<feature type="non-terminal residue" evidence="1">
    <location>
        <position position="1"/>
    </location>
</feature>
<organism evidence="1">
    <name type="scientific">Graphocephala atropunctata</name>
    <dbReference type="NCBI Taxonomy" id="36148"/>
    <lineage>
        <taxon>Eukaryota</taxon>
        <taxon>Metazoa</taxon>
        <taxon>Ecdysozoa</taxon>
        <taxon>Arthropoda</taxon>
        <taxon>Hexapoda</taxon>
        <taxon>Insecta</taxon>
        <taxon>Pterygota</taxon>
        <taxon>Neoptera</taxon>
        <taxon>Paraneoptera</taxon>
        <taxon>Hemiptera</taxon>
        <taxon>Auchenorrhyncha</taxon>
        <taxon>Membracoidea</taxon>
        <taxon>Cicadellidae</taxon>
        <taxon>Cicadellinae</taxon>
        <taxon>Cicadellini</taxon>
        <taxon>Graphocephala</taxon>
    </lineage>
</organism>
<evidence type="ECO:0000313" key="1">
    <source>
        <dbReference type="EMBL" id="JAT36393.1"/>
    </source>
</evidence>
<reference evidence="1" key="1">
    <citation type="submission" date="2015-11" db="EMBL/GenBank/DDBJ databases">
        <title>De novo transcriptome assembly of four potential Pierce s Disease insect vectors from Arizona vineyards.</title>
        <authorList>
            <person name="Tassone E.E."/>
        </authorList>
    </citation>
    <scope>NUCLEOTIDE SEQUENCE</scope>
</reference>